<dbReference type="InterPro" id="IPR047629">
    <property type="entry name" value="IS1182_transpos"/>
</dbReference>
<reference evidence="3 4" key="1">
    <citation type="submission" date="2020-02" db="EMBL/GenBank/DDBJ databases">
        <title>Genome assembly of a novel Clostridium senegalense strain.</title>
        <authorList>
            <person name="Gupta T.B."/>
            <person name="Jauregui R."/>
            <person name="Maclean P."/>
            <person name="Nawarathana A."/>
            <person name="Brightwell G."/>
        </authorList>
    </citation>
    <scope>NUCLEOTIDE SEQUENCE [LARGE SCALE GENOMIC DNA]</scope>
    <source>
        <strain evidence="3 4">AGRFS4</strain>
    </source>
</reference>
<feature type="domain" description="Transposase DDE" evidence="2">
    <location>
        <begin position="322"/>
        <end position="441"/>
    </location>
</feature>
<dbReference type="Proteomes" id="UP000481872">
    <property type="component" value="Unassembled WGS sequence"/>
</dbReference>
<evidence type="ECO:0000259" key="2">
    <source>
        <dbReference type="Pfam" id="PF13751"/>
    </source>
</evidence>
<evidence type="ECO:0000259" key="1">
    <source>
        <dbReference type="Pfam" id="PF05598"/>
    </source>
</evidence>
<proteinExistence type="predicted"/>
<accession>A0A6M0H3K0</accession>
<protein>
    <submittedName>
        <fullName evidence="3">IS1182 family transposase</fullName>
    </submittedName>
</protein>
<organism evidence="3 4">
    <name type="scientific">Clostridium senegalense</name>
    <dbReference type="NCBI Taxonomy" id="1465809"/>
    <lineage>
        <taxon>Bacteria</taxon>
        <taxon>Bacillati</taxon>
        <taxon>Bacillota</taxon>
        <taxon>Clostridia</taxon>
        <taxon>Eubacteriales</taxon>
        <taxon>Clostridiaceae</taxon>
        <taxon>Clostridium</taxon>
    </lineage>
</organism>
<dbReference type="PANTHER" id="PTHR33408:SF2">
    <property type="entry name" value="TRANSPOSASE DDE DOMAIN-CONTAINING PROTEIN"/>
    <property type="match status" value="1"/>
</dbReference>
<dbReference type="InterPro" id="IPR025668">
    <property type="entry name" value="Tnp_DDE_dom"/>
</dbReference>
<dbReference type="EMBL" id="JAAGPU010000016">
    <property type="protein sequence ID" value="NEU05107.1"/>
    <property type="molecule type" value="Genomic_DNA"/>
</dbReference>
<gene>
    <name evidence="3" type="ORF">G3M99_09620</name>
</gene>
<dbReference type="InterPro" id="IPR008490">
    <property type="entry name" value="Transposase_InsH_N"/>
</dbReference>
<dbReference type="AlphaFoldDB" id="A0A6M0H3K0"/>
<comment type="caution">
    <text evidence="3">The sequence shown here is derived from an EMBL/GenBank/DDBJ whole genome shotgun (WGS) entry which is preliminary data.</text>
</comment>
<evidence type="ECO:0000313" key="4">
    <source>
        <dbReference type="Proteomes" id="UP000481872"/>
    </source>
</evidence>
<dbReference type="NCBIfam" id="NF033551">
    <property type="entry name" value="transpos_IS1182"/>
    <property type="match status" value="1"/>
</dbReference>
<evidence type="ECO:0000313" key="3">
    <source>
        <dbReference type="EMBL" id="NEU05107.1"/>
    </source>
</evidence>
<name>A0A6M0H3K0_9CLOT</name>
<keyword evidence="4" id="KW-1185">Reference proteome</keyword>
<sequence length="488" mass="57178">MLTKRGKELRTQVEFNSLENLVPRDHLLRKVDQAIDFNFIYNEVSELYSDFGRPSIDPVVLIKIVLIQYLFGIPSMRQTIKEIQVNIAYRWFIGYSISEPIPHFSTFSKNYERRFAETDLFTKIFTEILDIAESEGLIAAEQVYIDSTHIKASANKKKYEKVNVKVEAKKYQKQLDKEIDADRQDHGKKPFKKTEKIETKEIVQSTTDKESGMFHKNEKERCFAYLAHTACDDANFILGFDVTAGNVHDSVAFEDVFNKVNERYEAEIAAVAVDAGYKTPYISRLLLKSSILPSMPYKRPMTKDGFLKKYEYVYDEYNDCYICPNNKILEYSTTNREGYKVYKSNPTDCGNCSFKPRCTNSKNNQKVVTRHVWEEYLEEADHLRHDNYVKCVYKRRKETIERVFADAKEKHGMRFTHLRGLAKVKMEVTLIFSCMNLKKLANRLWNRRRKSSHLYTFICKVYLNNQKFIIKTSKGMFSVMRICLLSTV</sequence>
<dbReference type="Pfam" id="PF05598">
    <property type="entry name" value="DUF772"/>
    <property type="match status" value="1"/>
</dbReference>
<dbReference type="PANTHER" id="PTHR33408">
    <property type="entry name" value="TRANSPOSASE"/>
    <property type="match status" value="1"/>
</dbReference>
<feature type="domain" description="Transposase InsH N-terminal" evidence="1">
    <location>
        <begin position="17"/>
        <end position="113"/>
    </location>
</feature>
<dbReference type="Pfam" id="PF13751">
    <property type="entry name" value="DDE_Tnp_1_6"/>
    <property type="match status" value="1"/>
</dbReference>
<dbReference type="RefSeq" id="WP_061996640.1">
    <property type="nucleotide sequence ID" value="NZ_JAAGPU010000016.1"/>
</dbReference>